<evidence type="ECO:0000256" key="2">
    <source>
        <dbReference type="ARBA" id="ARBA00022670"/>
    </source>
</evidence>
<reference evidence="8" key="1">
    <citation type="submission" date="2022-10" db="EMBL/GenBank/DDBJ databases">
        <title>The WGS of Solirubrobacter phytolaccae KCTC 29190.</title>
        <authorList>
            <person name="Jiang Z."/>
        </authorList>
    </citation>
    <scope>NUCLEOTIDE SEQUENCE</scope>
    <source>
        <strain evidence="8">KCTC 29190</strain>
    </source>
</reference>
<dbReference type="GO" id="GO:0006508">
    <property type="term" value="P:proteolysis"/>
    <property type="evidence" value="ECO:0007669"/>
    <property type="project" value="UniProtKB-KW"/>
</dbReference>
<dbReference type="InterPro" id="IPR050131">
    <property type="entry name" value="Peptidase_S8_subtilisin-like"/>
</dbReference>
<dbReference type="AlphaFoldDB" id="A0A9X3SC41"/>
<evidence type="ECO:0000256" key="4">
    <source>
        <dbReference type="ARBA" id="ARBA00022825"/>
    </source>
</evidence>
<dbReference type="InterPro" id="IPR036852">
    <property type="entry name" value="Peptidase_S8/S53_dom_sf"/>
</dbReference>
<feature type="active site" description="Charge relay system" evidence="5">
    <location>
        <position position="181"/>
    </location>
</feature>
<keyword evidence="3 5" id="KW-0378">Hydrolase</keyword>
<dbReference type="CDD" id="cd00306">
    <property type="entry name" value="Peptidases_S8_S53"/>
    <property type="match status" value="1"/>
</dbReference>
<feature type="active site" description="Charge relay system" evidence="5">
    <location>
        <position position="343"/>
    </location>
</feature>
<gene>
    <name evidence="8" type="ORF">OJ997_34095</name>
</gene>
<dbReference type="SUPFAM" id="SSF52743">
    <property type="entry name" value="Subtilisin-like"/>
    <property type="match status" value="1"/>
</dbReference>
<evidence type="ECO:0000256" key="6">
    <source>
        <dbReference type="SAM" id="MobiDB-lite"/>
    </source>
</evidence>
<organism evidence="8 9">
    <name type="scientific">Solirubrobacter phytolaccae</name>
    <dbReference type="NCBI Taxonomy" id="1404360"/>
    <lineage>
        <taxon>Bacteria</taxon>
        <taxon>Bacillati</taxon>
        <taxon>Actinomycetota</taxon>
        <taxon>Thermoleophilia</taxon>
        <taxon>Solirubrobacterales</taxon>
        <taxon>Solirubrobacteraceae</taxon>
        <taxon>Solirubrobacter</taxon>
    </lineage>
</organism>
<keyword evidence="2 5" id="KW-0645">Protease</keyword>
<evidence type="ECO:0000259" key="7">
    <source>
        <dbReference type="Pfam" id="PF00082"/>
    </source>
</evidence>
<dbReference type="GO" id="GO:0005615">
    <property type="term" value="C:extracellular space"/>
    <property type="evidence" value="ECO:0007669"/>
    <property type="project" value="TreeGrafter"/>
</dbReference>
<dbReference type="Gene3D" id="3.40.50.200">
    <property type="entry name" value="Peptidase S8/S53 domain"/>
    <property type="match status" value="1"/>
</dbReference>
<dbReference type="Pfam" id="PF00082">
    <property type="entry name" value="Peptidase_S8"/>
    <property type="match status" value="1"/>
</dbReference>
<accession>A0A9X3SC41</accession>
<dbReference type="PROSITE" id="PS00138">
    <property type="entry name" value="SUBTILASE_SER"/>
    <property type="match status" value="1"/>
</dbReference>
<evidence type="ECO:0000256" key="3">
    <source>
        <dbReference type="ARBA" id="ARBA00022801"/>
    </source>
</evidence>
<dbReference type="EMBL" id="JAPDDP010000111">
    <property type="protein sequence ID" value="MDA0185388.1"/>
    <property type="molecule type" value="Genomic_DNA"/>
</dbReference>
<dbReference type="Proteomes" id="UP001147653">
    <property type="component" value="Unassembled WGS sequence"/>
</dbReference>
<comment type="caution">
    <text evidence="8">The sequence shown here is derived from an EMBL/GenBank/DDBJ whole genome shotgun (WGS) entry which is preliminary data.</text>
</comment>
<protein>
    <submittedName>
        <fullName evidence="8">S8/S53 family peptidase</fullName>
    </submittedName>
</protein>
<keyword evidence="4 5" id="KW-0720">Serine protease</keyword>
<name>A0A9X3SC41_9ACTN</name>
<dbReference type="PANTHER" id="PTHR43806:SF11">
    <property type="entry name" value="CEREVISIN-RELATED"/>
    <property type="match status" value="1"/>
</dbReference>
<evidence type="ECO:0000313" key="9">
    <source>
        <dbReference type="Proteomes" id="UP001147653"/>
    </source>
</evidence>
<feature type="active site" description="Charge relay system" evidence="5">
    <location>
        <position position="147"/>
    </location>
</feature>
<evidence type="ECO:0000313" key="8">
    <source>
        <dbReference type="EMBL" id="MDA0185388.1"/>
    </source>
</evidence>
<dbReference type="GO" id="GO:0004252">
    <property type="term" value="F:serine-type endopeptidase activity"/>
    <property type="evidence" value="ECO:0007669"/>
    <property type="project" value="UniProtKB-UniRule"/>
</dbReference>
<evidence type="ECO:0000256" key="1">
    <source>
        <dbReference type="ARBA" id="ARBA00011073"/>
    </source>
</evidence>
<comment type="similarity">
    <text evidence="1 5">Belongs to the peptidase S8 family.</text>
</comment>
<dbReference type="PROSITE" id="PS51892">
    <property type="entry name" value="SUBTILASE"/>
    <property type="match status" value="1"/>
</dbReference>
<dbReference type="RefSeq" id="WP_270029891.1">
    <property type="nucleotide sequence ID" value="NZ_JAPDDP010000111.1"/>
</dbReference>
<dbReference type="PANTHER" id="PTHR43806">
    <property type="entry name" value="PEPTIDASE S8"/>
    <property type="match status" value="1"/>
</dbReference>
<feature type="compositionally biased region" description="Basic and acidic residues" evidence="6">
    <location>
        <begin position="1"/>
        <end position="15"/>
    </location>
</feature>
<keyword evidence="9" id="KW-1185">Reference proteome</keyword>
<feature type="domain" description="Peptidase S8/S53" evidence="7">
    <location>
        <begin position="189"/>
        <end position="361"/>
    </location>
</feature>
<proteinExistence type="inferred from homology"/>
<dbReference type="InterPro" id="IPR000209">
    <property type="entry name" value="Peptidase_S8/S53_dom"/>
</dbReference>
<sequence>MQRYRGPDDPSRLEPDPPGPVYEPDVLIVGDASVETVVQELAKIGIKATVDHKAPPLGPFKLLHLTEEGDTQVEDLVEAAMKDLIKPQEAERRRSLDDDPLIVQPNYIHGAPQMRGGVYAVPDPVTMPDLDIVPSPIGADVKVLVIDTEYNASPKIPAPGPVFPPPEDPPSSGNLAPAAGHCTFVIGQILRVAPGAEIMAPRVALNGSGIGTDTQLLTQLHQIMITGDVPHLLNLSLGYYTLFDDPPAAVSIALETLQNEGTVIVAAAGNEDDDRPWYPAADVDRTVSVGAVVRVNNAWARAAYSNYGDWVDFVARGLNEGPYLEWTQQPQPYGGWARWGGTSFSTPLVVGQLAALMSGLAISATDAVTTLQSLSAAAPSPDFPNAKVVSPTLLWGQSD</sequence>
<dbReference type="InterPro" id="IPR023828">
    <property type="entry name" value="Peptidase_S8_Ser-AS"/>
</dbReference>
<evidence type="ECO:0000256" key="5">
    <source>
        <dbReference type="PROSITE-ProRule" id="PRU01240"/>
    </source>
</evidence>
<feature type="region of interest" description="Disordered" evidence="6">
    <location>
        <begin position="1"/>
        <end position="24"/>
    </location>
</feature>